<keyword evidence="4" id="KW-1133">Transmembrane helix</keyword>
<proteinExistence type="inferred from homology"/>
<dbReference type="Pfam" id="PF00114">
    <property type="entry name" value="Pilin"/>
    <property type="match status" value="1"/>
</dbReference>
<dbReference type="PANTHER" id="PTHR30093:SF34">
    <property type="entry name" value="PREPILIN PEPTIDASE-DEPENDENT PROTEIN D"/>
    <property type="match status" value="1"/>
</dbReference>
<dbReference type="GO" id="GO:0043107">
    <property type="term" value="P:type IV pilus-dependent motility"/>
    <property type="evidence" value="ECO:0007669"/>
    <property type="project" value="TreeGrafter"/>
</dbReference>
<dbReference type="PROSITE" id="PS00409">
    <property type="entry name" value="PROKAR_NTER_METHYL"/>
    <property type="match status" value="1"/>
</dbReference>
<evidence type="ECO:0000256" key="3">
    <source>
        <dbReference type="RuleBase" id="RU000389"/>
    </source>
</evidence>
<dbReference type="InterPro" id="IPR045584">
    <property type="entry name" value="Pilin-like"/>
</dbReference>
<dbReference type="EMBL" id="CP095353">
    <property type="protein sequence ID" value="XAG68981.1"/>
    <property type="molecule type" value="Genomic_DNA"/>
</dbReference>
<evidence type="ECO:0000256" key="4">
    <source>
        <dbReference type="SAM" id="Phobius"/>
    </source>
</evidence>
<evidence type="ECO:0000313" key="5">
    <source>
        <dbReference type="EMBL" id="XAG68981.1"/>
    </source>
</evidence>
<evidence type="ECO:0000256" key="1">
    <source>
        <dbReference type="ARBA" id="ARBA00005233"/>
    </source>
</evidence>
<accession>A0AAU6U4P3</accession>
<sequence length="136" mass="13630">MKKQSGFTLIELMIVVAIVAILAAIALPAYQTYTQKAKFTEVVTATGAFKTAVEVCYQTNSSLASCFTPGAGGIPADAGSSGFVKSVAVTGSSAAVSITATGNAPFDNVTYILQGAPSGGQVMWTASGSCSTSGIC</sequence>
<organism evidence="5">
    <name type="scientific">bacterium 19CA06SA08-2</name>
    <dbReference type="NCBI Taxonomy" id="2920658"/>
    <lineage>
        <taxon>Bacteria</taxon>
    </lineage>
</organism>
<dbReference type="AlphaFoldDB" id="A0AAU6U4P3"/>
<keyword evidence="4" id="KW-0472">Membrane</keyword>
<dbReference type="Gene3D" id="3.30.700.10">
    <property type="entry name" value="Glycoprotein, Type 4 Pilin"/>
    <property type="match status" value="1"/>
</dbReference>
<keyword evidence="2" id="KW-0488">Methylation</keyword>
<dbReference type="PANTHER" id="PTHR30093">
    <property type="entry name" value="GENERAL SECRETION PATHWAY PROTEIN G"/>
    <property type="match status" value="1"/>
</dbReference>
<dbReference type="InterPro" id="IPR001082">
    <property type="entry name" value="Pilin"/>
</dbReference>
<keyword evidence="4" id="KW-0812">Transmembrane</keyword>
<dbReference type="GO" id="GO:0007155">
    <property type="term" value="P:cell adhesion"/>
    <property type="evidence" value="ECO:0007669"/>
    <property type="project" value="InterPro"/>
</dbReference>
<dbReference type="GO" id="GO:0044096">
    <property type="term" value="C:type IV pilus"/>
    <property type="evidence" value="ECO:0007669"/>
    <property type="project" value="TreeGrafter"/>
</dbReference>
<name>A0AAU6U4P3_UNCXX</name>
<comment type="similarity">
    <text evidence="1 3">Belongs to the N-Me-Phe pilin family.</text>
</comment>
<evidence type="ECO:0000256" key="2">
    <source>
        <dbReference type="ARBA" id="ARBA00022481"/>
    </source>
</evidence>
<keyword evidence="3" id="KW-0281">Fimbrium</keyword>
<dbReference type="Pfam" id="PF07963">
    <property type="entry name" value="N_methyl"/>
    <property type="match status" value="1"/>
</dbReference>
<gene>
    <name evidence="5" type="ORF">MRM75_20695</name>
</gene>
<protein>
    <submittedName>
        <fullName evidence="5">Prepilin-type N-terminal cleavage/methylation domain-containing protein</fullName>
    </submittedName>
</protein>
<dbReference type="NCBIfam" id="TIGR02532">
    <property type="entry name" value="IV_pilin_GFxxxE"/>
    <property type="match status" value="1"/>
</dbReference>
<reference evidence="5" key="1">
    <citation type="submission" date="2022-03" db="EMBL/GenBank/DDBJ databases">
        <title>Sea Food Isolates.</title>
        <authorList>
            <person name="Li c."/>
        </authorList>
    </citation>
    <scope>NUCLEOTIDE SEQUENCE</scope>
    <source>
        <strain evidence="5">19CA06SA08-2</strain>
    </source>
</reference>
<dbReference type="SUPFAM" id="SSF54523">
    <property type="entry name" value="Pili subunits"/>
    <property type="match status" value="1"/>
</dbReference>
<feature type="transmembrane region" description="Helical" evidence="4">
    <location>
        <begin position="12"/>
        <end position="30"/>
    </location>
</feature>
<dbReference type="InterPro" id="IPR012902">
    <property type="entry name" value="N_methyl_site"/>
</dbReference>